<keyword evidence="2" id="KW-0456">Lyase</keyword>
<sequence>MDDAFFFGYGSLVNRATHGFENAHRASVRGWRRAWRGTPQRAVAFLTAVPDPAARIDGLIAAVPGHSWAALDQREHAYDRVHVSDDVHHPLPHRPQIAIYAIPDGAHHAPSDDHPILLSYVDVVMQGYFNEFGAEGVAAFLATTDGWASPVMDDRADPVYPRHQALAPAERKMVDDALEQVGARRIPLDPTILTRRPEAAR</sequence>
<evidence type="ECO:0000256" key="2">
    <source>
        <dbReference type="ARBA" id="ARBA00023239"/>
    </source>
</evidence>
<name>A0A1G8M646_9RHOB</name>
<dbReference type="InterPro" id="IPR013024">
    <property type="entry name" value="GGCT-like"/>
</dbReference>
<dbReference type="EC" id="4.3.2.7" evidence="1"/>
<keyword evidence="4" id="KW-1185">Reference proteome</keyword>
<dbReference type="Proteomes" id="UP000199340">
    <property type="component" value="Unassembled WGS sequence"/>
</dbReference>
<dbReference type="AlphaFoldDB" id="A0A1G8M646"/>
<protein>
    <recommendedName>
        <fullName evidence="1">glutathione-specific gamma-glutamylcyclotransferase</fullName>
        <ecNumber evidence="1">4.3.2.7</ecNumber>
    </recommendedName>
</protein>
<dbReference type="GO" id="GO:0061928">
    <property type="term" value="F:glutathione specific gamma-glutamylcyclotransferase activity"/>
    <property type="evidence" value="ECO:0007669"/>
    <property type="project" value="UniProtKB-EC"/>
</dbReference>
<dbReference type="OrthoDB" id="5567366at2"/>
<dbReference type="SUPFAM" id="SSF110857">
    <property type="entry name" value="Gamma-glutamyl cyclotransferase-like"/>
    <property type="match status" value="1"/>
</dbReference>
<gene>
    <name evidence="3" type="ORF">SAMN05421850_10458</name>
</gene>
<dbReference type="GO" id="GO:0006751">
    <property type="term" value="P:glutathione catabolic process"/>
    <property type="evidence" value="ECO:0007669"/>
    <property type="project" value="InterPro"/>
</dbReference>
<dbReference type="EMBL" id="FNEB01000004">
    <property type="protein sequence ID" value="SDI63365.1"/>
    <property type="molecule type" value="Genomic_DNA"/>
</dbReference>
<reference evidence="3 4" key="1">
    <citation type="submission" date="2016-10" db="EMBL/GenBank/DDBJ databases">
        <authorList>
            <person name="de Groot N.N."/>
        </authorList>
    </citation>
    <scope>NUCLEOTIDE SEQUENCE [LARGE SCALE GENOMIC DNA]</scope>
    <source>
        <strain evidence="3 4">DSM 28010</strain>
    </source>
</reference>
<evidence type="ECO:0000313" key="3">
    <source>
        <dbReference type="EMBL" id="SDI63365.1"/>
    </source>
</evidence>
<organism evidence="3 4">
    <name type="scientific">Lutimaribacter saemankumensis</name>
    <dbReference type="NCBI Taxonomy" id="490829"/>
    <lineage>
        <taxon>Bacteria</taxon>
        <taxon>Pseudomonadati</taxon>
        <taxon>Pseudomonadota</taxon>
        <taxon>Alphaproteobacteria</taxon>
        <taxon>Rhodobacterales</taxon>
        <taxon>Roseobacteraceae</taxon>
        <taxon>Lutimaribacter</taxon>
    </lineage>
</organism>
<evidence type="ECO:0000313" key="4">
    <source>
        <dbReference type="Proteomes" id="UP000199340"/>
    </source>
</evidence>
<dbReference type="CDD" id="cd06661">
    <property type="entry name" value="GGCT_like"/>
    <property type="match status" value="1"/>
</dbReference>
<dbReference type="InterPro" id="IPR036568">
    <property type="entry name" value="GGCT-like_sf"/>
</dbReference>
<dbReference type="InterPro" id="IPR006840">
    <property type="entry name" value="ChaC"/>
</dbReference>
<evidence type="ECO:0000256" key="1">
    <source>
        <dbReference type="ARBA" id="ARBA00012344"/>
    </source>
</evidence>
<dbReference type="Gene3D" id="3.10.490.10">
    <property type="entry name" value="Gamma-glutamyl cyclotransferase-like"/>
    <property type="match status" value="1"/>
</dbReference>
<dbReference type="RefSeq" id="WP_090028412.1">
    <property type="nucleotide sequence ID" value="NZ_FNEB01000004.1"/>
</dbReference>
<dbReference type="Pfam" id="PF04752">
    <property type="entry name" value="ChaC"/>
    <property type="match status" value="1"/>
</dbReference>
<proteinExistence type="predicted"/>
<accession>A0A1G8M646</accession>
<dbReference type="STRING" id="490829.SAMN05421850_10458"/>